<proteinExistence type="predicted"/>
<gene>
    <name evidence="2" type="ORF">E2C01_082012</name>
</gene>
<evidence type="ECO:0000313" key="2">
    <source>
        <dbReference type="EMBL" id="MPC87160.1"/>
    </source>
</evidence>
<evidence type="ECO:0000256" key="1">
    <source>
        <dbReference type="SAM" id="Phobius"/>
    </source>
</evidence>
<protein>
    <submittedName>
        <fullName evidence="2">Uncharacterized protein</fullName>
    </submittedName>
</protein>
<dbReference type="AlphaFoldDB" id="A0A5B7IR94"/>
<keyword evidence="1" id="KW-1133">Transmembrane helix</keyword>
<feature type="transmembrane region" description="Helical" evidence="1">
    <location>
        <begin position="42"/>
        <end position="66"/>
    </location>
</feature>
<comment type="caution">
    <text evidence="2">The sequence shown here is derived from an EMBL/GenBank/DDBJ whole genome shotgun (WGS) entry which is preliminary data.</text>
</comment>
<organism evidence="2 3">
    <name type="scientific">Portunus trituberculatus</name>
    <name type="common">Swimming crab</name>
    <name type="synonym">Neptunus trituberculatus</name>
    <dbReference type="NCBI Taxonomy" id="210409"/>
    <lineage>
        <taxon>Eukaryota</taxon>
        <taxon>Metazoa</taxon>
        <taxon>Ecdysozoa</taxon>
        <taxon>Arthropoda</taxon>
        <taxon>Crustacea</taxon>
        <taxon>Multicrustacea</taxon>
        <taxon>Malacostraca</taxon>
        <taxon>Eumalacostraca</taxon>
        <taxon>Eucarida</taxon>
        <taxon>Decapoda</taxon>
        <taxon>Pleocyemata</taxon>
        <taxon>Brachyura</taxon>
        <taxon>Eubrachyura</taxon>
        <taxon>Portunoidea</taxon>
        <taxon>Portunidae</taxon>
        <taxon>Portuninae</taxon>
        <taxon>Portunus</taxon>
    </lineage>
</organism>
<reference evidence="2 3" key="1">
    <citation type="submission" date="2019-05" db="EMBL/GenBank/DDBJ databases">
        <title>Another draft genome of Portunus trituberculatus and its Hox gene families provides insights of decapod evolution.</title>
        <authorList>
            <person name="Jeong J.-H."/>
            <person name="Song I."/>
            <person name="Kim S."/>
            <person name="Choi T."/>
            <person name="Kim D."/>
            <person name="Ryu S."/>
            <person name="Kim W."/>
        </authorList>
    </citation>
    <scope>NUCLEOTIDE SEQUENCE [LARGE SCALE GENOMIC DNA]</scope>
    <source>
        <tissue evidence="2">Muscle</tissue>
    </source>
</reference>
<keyword evidence="3" id="KW-1185">Reference proteome</keyword>
<keyword evidence="1" id="KW-0812">Transmembrane</keyword>
<keyword evidence="1" id="KW-0472">Membrane</keyword>
<name>A0A5B7IR94_PORTR</name>
<accession>A0A5B7IR94</accession>
<evidence type="ECO:0000313" key="3">
    <source>
        <dbReference type="Proteomes" id="UP000324222"/>
    </source>
</evidence>
<dbReference type="EMBL" id="VSRR010073664">
    <property type="protein sequence ID" value="MPC87160.1"/>
    <property type="molecule type" value="Genomic_DNA"/>
</dbReference>
<dbReference type="OrthoDB" id="6366681at2759"/>
<sequence length="78" mass="8674">MHTVEAGLYKYWRVDANPNSSSCERVPTKITVSSSFSLRQCWAMVVVLVVGLSMGLVTLCLEVMLLQVFTYRPCGAET</sequence>
<dbReference type="Proteomes" id="UP000324222">
    <property type="component" value="Unassembled WGS sequence"/>
</dbReference>